<dbReference type="InterPro" id="IPR016181">
    <property type="entry name" value="Acyl_CoA_acyltransferase"/>
</dbReference>
<reference evidence="2" key="1">
    <citation type="submission" date="2022-04" db="EMBL/GenBank/DDBJ databases">
        <title>Complete genome sequence of a cyanobacterium, Nostoc sp. SO-36, isolated in Antarctica.</title>
        <authorList>
            <person name="Kanesaki Y."/>
            <person name="Effendi D."/>
            <person name="Sakamoto T."/>
            <person name="Ohtani S."/>
            <person name="Awai K."/>
        </authorList>
    </citation>
    <scope>NUCLEOTIDE SEQUENCE</scope>
    <source>
        <strain evidence="2">SO-36</strain>
    </source>
</reference>
<name>A0ABN6Q2X7_NOSCO</name>
<dbReference type="PROSITE" id="PS51186">
    <property type="entry name" value="GNAT"/>
    <property type="match status" value="1"/>
</dbReference>
<dbReference type="SUPFAM" id="SSF55729">
    <property type="entry name" value="Acyl-CoA N-acyltransferases (Nat)"/>
    <property type="match status" value="1"/>
</dbReference>
<protein>
    <submittedName>
        <fullName evidence="2">N-acetyltransferase GCN5</fullName>
    </submittedName>
</protein>
<dbReference type="Proteomes" id="UP001055453">
    <property type="component" value="Chromosome"/>
</dbReference>
<feature type="domain" description="N-acetyltransferase" evidence="1">
    <location>
        <begin position="7"/>
        <end position="145"/>
    </location>
</feature>
<dbReference type="Gene3D" id="3.40.630.30">
    <property type="match status" value="1"/>
</dbReference>
<sequence length="145" mass="17039">MSKLAPMSVQLAKSDFQILECFPVIFQLRPHLEPAKFVEQVRYQMKEGYQLTFLEVEEQAVAVAGFRISNCLALGKFLYIDDLVVDEFNRSHSYGQQLFQWLIEYARNHECKHLSLDSGVQRFAAHRFYLMQRMSITSHHFSMEL</sequence>
<keyword evidence="3" id="KW-1185">Reference proteome</keyword>
<accession>A0ABN6Q2X7</accession>
<dbReference type="Pfam" id="PF00583">
    <property type="entry name" value="Acetyltransf_1"/>
    <property type="match status" value="1"/>
</dbReference>
<dbReference type="EMBL" id="AP025732">
    <property type="protein sequence ID" value="BDI15708.1"/>
    <property type="molecule type" value="Genomic_DNA"/>
</dbReference>
<evidence type="ECO:0000313" key="3">
    <source>
        <dbReference type="Proteomes" id="UP001055453"/>
    </source>
</evidence>
<organism evidence="2 3">
    <name type="scientific">Nostoc cf. commune SO-36</name>
    <dbReference type="NCBI Taxonomy" id="449208"/>
    <lineage>
        <taxon>Bacteria</taxon>
        <taxon>Bacillati</taxon>
        <taxon>Cyanobacteriota</taxon>
        <taxon>Cyanophyceae</taxon>
        <taxon>Nostocales</taxon>
        <taxon>Nostocaceae</taxon>
        <taxon>Nostoc</taxon>
    </lineage>
</organism>
<dbReference type="CDD" id="cd04301">
    <property type="entry name" value="NAT_SF"/>
    <property type="match status" value="1"/>
</dbReference>
<evidence type="ECO:0000313" key="2">
    <source>
        <dbReference type="EMBL" id="BDI15708.1"/>
    </source>
</evidence>
<gene>
    <name evidence="2" type="ORF">ANSO36C_15100</name>
</gene>
<proteinExistence type="predicted"/>
<evidence type="ECO:0000259" key="1">
    <source>
        <dbReference type="PROSITE" id="PS51186"/>
    </source>
</evidence>
<dbReference type="InterPro" id="IPR000182">
    <property type="entry name" value="GNAT_dom"/>
</dbReference>